<sequence>MGMDVIGRSPVSETGRYFRNNVWWWHPLWQYCELIAPDIIAKGNLGHSNDGWGLGHRASVALAERLVSAISEGHTTAYEQAPKEYLASLPRTPCDICGATGKRATPPAIGPGELPCNGCGSTGSQPNFETNYPFSVENVREFAAFLHDCGGFRIC</sequence>
<proteinExistence type="predicted"/>
<dbReference type="Proteomes" id="UP001196915">
    <property type="component" value="Unassembled WGS sequence"/>
</dbReference>
<organism evidence="1 2">
    <name type="scientific">Burkholderia multivorans</name>
    <dbReference type="NCBI Taxonomy" id="87883"/>
    <lineage>
        <taxon>Bacteria</taxon>
        <taxon>Pseudomonadati</taxon>
        <taxon>Pseudomonadota</taxon>
        <taxon>Betaproteobacteria</taxon>
        <taxon>Burkholderiales</taxon>
        <taxon>Burkholderiaceae</taxon>
        <taxon>Burkholderia</taxon>
        <taxon>Burkholderia cepacia complex</taxon>
    </lineage>
</organism>
<dbReference type="EMBL" id="JAHPMX010000025">
    <property type="protein sequence ID" value="MBU9360245.1"/>
    <property type="molecule type" value="Genomic_DNA"/>
</dbReference>
<comment type="caution">
    <text evidence="1">The sequence shown here is derived from an EMBL/GenBank/DDBJ whole genome shotgun (WGS) entry which is preliminary data.</text>
</comment>
<name>A0AAP2HPR5_9BURK</name>
<protein>
    <submittedName>
        <fullName evidence="1">Uncharacterized protein</fullName>
    </submittedName>
</protein>
<dbReference type="AlphaFoldDB" id="A0AAP2HPR5"/>
<dbReference type="RefSeq" id="WP_217084941.1">
    <property type="nucleotide sequence ID" value="NZ_JAHPMX010000025.1"/>
</dbReference>
<reference evidence="1" key="1">
    <citation type="submission" date="2021-06" db="EMBL/GenBank/DDBJ databases">
        <title>A collection of bacterial strains from the Burkholderia cepacia Research Laboratory and Repository.</title>
        <authorList>
            <person name="Lipuma J."/>
            <person name="Spilker T."/>
        </authorList>
    </citation>
    <scope>NUCLEOTIDE SEQUENCE</scope>
    <source>
        <strain evidence="1">AU37435</strain>
    </source>
</reference>
<accession>A0AAP2HPR5</accession>
<evidence type="ECO:0000313" key="1">
    <source>
        <dbReference type="EMBL" id="MBU9360245.1"/>
    </source>
</evidence>
<gene>
    <name evidence="1" type="ORF">KTE52_28320</name>
</gene>
<evidence type="ECO:0000313" key="2">
    <source>
        <dbReference type="Proteomes" id="UP001196915"/>
    </source>
</evidence>